<keyword evidence="5" id="KW-1185">Reference proteome</keyword>
<dbReference type="InterPro" id="IPR032675">
    <property type="entry name" value="LRR_dom_sf"/>
</dbReference>
<dbReference type="GO" id="GO:0006913">
    <property type="term" value="P:nucleocytoplasmic transport"/>
    <property type="evidence" value="ECO:0007669"/>
    <property type="project" value="TreeGrafter"/>
</dbReference>
<keyword evidence="2" id="KW-0433">Leucine-rich repeat</keyword>
<evidence type="ECO:0000313" key="4">
    <source>
        <dbReference type="EMBL" id="MQY10553.1"/>
    </source>
</evidence>
<dbReference type="SMART" id="SM00368">
    <property type="entry name" value="LRR_RI"/>
    <property type="match status" value="5"/>
</dbReference>
<dbReference type="EMBL" id="WEGJ01000001">
    <property type="protein sequence ID" value="MQY10553.1"/>
    <property type="molecule type" value="Genomic_DNA"/>
</dbReference>
<gene>
    <name evidence="4" type="ORF">SRB5_06620</name>
</gene>
<dbReference type="PANTHER" id="PTHR24113">
    <property type="entry name" value="RAN GTPASE-ACTIVATING PROTEIN 1"/>
    <property type="match status" value="1"/>
</dbReference>
<evidence type="ECO:0000256" key="1">
    <source>
        <dbReference type="ARBA" id="ARBA00022468"/>
    </source>
</evidence>
<accession>A0A7K0CAZ4</accession>
<reference evidence="4 5" key="1">
    <citation type="submission" date="2019-10" db="EMBL/GenBank/DDBJ databases">
        <title>Streptomyces smaragdinus sp. nov. and Streptomyces fabii sp. nov., isolated from the gut of fungus growing-termite Macrotermes natalensis.</title>
        <authorList>
            <person name="Schwitalla J."/>
            <person name="Benndorf R."/>
            <person name="Martin K."/>
            <person name="De Beer W."/>
            <person name="Kaster A.-K."/>
            <person name="Vollmers J."/>
            <person name="Poulsen M."/>
            <person name="Beemelmanns C."/>
        </authorList>
    </citation>
    <scope>NUCLEOTIDE SEQUENCE [LARGE SCALE GENOMIC DNA]</scope>
    <source>
        <strain evidence="4 5">RB5</strain>
    </source>
</reference>
<organism evidence="4 5">
    <name type="scientific">Streptomyces smaragdinus</name>
    <dbReference type="NCBI Taxonomy" id="2585196"/>
    <lineage>
        <taxon>Bacteria</taxon>
        <taxon>Bacillati</taxon>
        <taxon>Actinomycetota</taxon>
        <taxon>Actinomycetes</taxon>
        <taxon>Kitasatosporales</taxon>
        <taxon>Streptomycetaceae</taxon>
        <taxon>Streptomyces</taxon>
    </lineage>
</organism>
<name>A0A7K0CAZ4_9ACTN</name>
<keyword evidence="1" id="KW-0343">GTPase activation</keyword>
<dbReference type="Proteomes" id="UP000466345">
    <property type="component" value="Unassembled WGS sequence"/>
</dbReference>
<proteinExistence type="predicted"/>
<dbReference type="SUPFAM" id="SSF52047">
    <property type="entry name" value="RNI-like"/>
    <property type="match status" value="1"/>
</dbReference>
<dbReference type="GO" id="GO:0005829">
    <property type="term" value="C:cytosol"/>
    <property type="evidence" value="ECO:0007669"/>
    <property type="project" value="TreeGrafter"/>
</dbReference>
<evidence type="ECO:0000256" key="2">
    <source>
        <dbReference type="ARBA" id="ARBA00022614"/>
    </source>
</evidence>
<protein>
    <submittedName>
        <fullName evidence="4">Uncharacterized protein</fullName>
    </submittedName>
</protein>
<evidence type="ECO:0000313" key="5">
    <source>
        <dbReference type="Proteomes" id="UP000466345"/>
    </source>
</evidence>
<sequence>MVTEPPEPFAGIGPVTPRPTTDLTPLLAWLREGRGVTERTDFPAGTALPDGRLDLCKQQLGPDGAALVADALRPGPVRHLLLGTDGLGDDGADAVAHKAVEADVKTLYLGCNGISADGACRIAGQLRGSPQAVSGVWLKRNPLGAGGGDAAAELIEAARSLRTLDLVQTGLTPQGLAVLGDALIAAAGAGRRIERLYAGGNSLGPAGAAAIAPAVGAGALGELYLSAARLGDTGALALAEALRQAPYGSLRRLSAASNGIGPEAAVRLVEAAVTAGVEVLDLGRVRAAGTLGAADNRLDEAATAAVAQALAAREHRLGHLVLSNTGLRSRQALPLLAGAERAATPTRYLLGKGIATSVRRRLDTLAAGLPELPPVPDDVAAIRSVHRAPPLPG</sequence>
<dbReference type="GO" id="GO:0048471">
    <property type="term" value="C:perinuclear region of cytoplasm"/>
    <property type="evidence" value="ECO:0007669"/>
    <property type="project" value="TreeGrafter"/>
</dbReference>
<evidence type="ECO:0000256" key="3">
    <source>
        <dbReference type="ARBA" id="ARBA00022737"/>
    </source>
</evidence>
<dbReference type="GO" id="GO:0005096">
    <property type="term" value="F:GTPase activator activity"/>
    <property type="evidence" value="ECO:0007669"/>
    <property type="project" value="UniProtKB-KW"/>
</dbReference>
<dbReference type="PANTHER" id="PTHR24113:SF12">
    <property type="entry name" value="RAN GTPASE-ACTIVATING PROTEIN 1"/>
    <property type="match status" value="1"/>
</dbReference>
<dbReference type="Gene3D" id="3.80.10.10">
    <property type="entry name" value="Ribonuclease Inhibitor"/>
    <property type="match status" value="2"/>
</dbReference>
<comment type="caution">
    <text evidence="4">The sequence shown here is derived from an EMBL/GenBank/DDBJ whole genome shotgun (WGS) entry which is preliminary data.</text>
</comment>
<dbReference type="AlphaFoldDB" id="A0A7K0CAZ4"/>
<dbReference type="InterPro" id="IPR027038">
    <property type="entry name" value="RanGap"/>
</dbReference>
<keyword evidence="3" id="KW-0677">Repeat</keyword>
<dbReference type="GO" id="GO:0031267">
    <property type="term" value="F:small GTPase binding"/>
    <property type="evidence" value="ECO:0007669"/>
    <property type="project" value="TreeGrafter"/>
</dbReference>